<dbReference type="EMBL" id="LAZR01070241">
    <property type="protein sequence ID" value="KKK43561.1"/>
    <property type="molecule type" value="Genomic_DNA"/>
</dbReference>
<protein>
    <submittedName>
        <fullName evidence="1">Uncharacterized protein</fullName>
    </submittedName>
</protein>
<reference evidence="1" key="1">
    <citation type="journal article" date="2015" name="Nature">
        <title>Complex archaea that bridge the gap between prokaryotes and eukaryotes.</title>
        <authorList>
            <person name="Spang A."/>
            <person name="Saw J.H."/>
            <person name="Jorgensen S.L."/>
            <person name="Zaremba-Niedzwiedzka K."/>
            <person name="Martijn J."/>
            <person name="Lind A.E."/>
            <person name="van Eijk R."/>
            <person name="Schleper C."/>
            <person name="Guy L."/>
            <person name="Ettema T.J."/>
        </authorList>
    </citation>
    <scope>NUCLEOTIDE SEQUENCE</scope>
</reference>
<comment type="caution">
    <text evidence="1">The sequence shown here is derived from an EMBL/GenBank/DDBJ whole genome shotgun (WGS) entry which is preliminary data.</text>
</comment>
<organism evidence="1">
    <name type="scientific">marine sediment metagenome</name>
    <dbReference type="NCBI Taxonomy" id="412755"/>
    <lineage>
        <taxon>unclassified sequences</taxon>
        <taxon>metagenomes</taxon>
        <taxon>ecological metagenomes</taxon>
    </lineage>
</organism>
<evidence type="ECO:0000313" key="1">
    <source>
        <dbReference type="EMBL" id="KKK43561.1"/>
    </source>
</evidence>
<proteinExistence type="predicted"/>
<feature type="non-terminal residue" evidence="1">
    <location>
        <position position="1"/>
    </location>
</feature>
<sequence>DMKGINYPSFVDWWNQHKNRFLLKGNISKSTYTQIEETLKKNYNILSYTIDKIKELFK</sequence>
<accession>A0A0F8Y5N4</accession>
<gene>
    <name evidence="1" type="ORF">LCGC14_3168250</name>
</gene>
<name>A0A0F8Y5N4_9ZZZZ</name>
<dbReference type="AlphaFoldDB" id="A0A0F8Y5N4"/>